<keyword evidence="3 5" id="KW-0378">Hydrolase</keyword>
<feature type="chain" id="PRO_5009271657" evidence="8">
    <location>
        <begin position="30"/>
        <end position="381"/>
    </location>
</feature>
<dbReference type="RefSeq" id="WP_092552502.1">
    <property type="nucleotide sequence ID" value="NZ_BOMJ01000099.1"/>
</dbReference>
<dbReference type="GO" id="GO:0006508">
    <property type="term" value="P:proteolysis"/>
    <property type="evidence" value="ECO:0007669"/>
    <property type="project" value="UniProtKB-KW"/>
</dbReference>
<feature type="active site" description="Charge relay system" evidence="5">
    <location>
        <position position="62"/>
    </location>
</feature>
<dbReference type="InterPro" id="IPR036852">
    <property type="entry name" value="Peptidase_S8/S53_dom_sf"/>
</dbReference>
<dbReference type="EMBL" id="LT629758">
    <property type="protein sequence ID" value="SDT76473.1"/>
    <property type="molecule type" value="Genomic_DNA"/>
</dbReference>
<dbReference type="GO" id="GO:0004252">
    <property type="term" value="F:serine-type endopeptidase activity"/>
    <property type="evidence" value="ECO:0007669"/>
    <property type="project" value="UniProtKB-UniRule"/>
</dbReference>
<accession>A0A1H2D174</accession>
<keyword evidence="8" id="KW-0732">Signal</keyword>
<keyword evidence="7" id="KW-0812">Transmembrane</keyword>
<evidence type="ECO:0000313" key="10">
    <source>
        <dbReference type="EMBL" id="SDT76473.1"/>
    </source>
</evidence>
<dbReference type="SUPFAM" id="SSF52743">
    <property type="entry name" value="Subtilisin-like"/>
    <property type="match status" value="1"/>
</dbReference>
<dbReference type="PROSITE" id="PS00136">
    <property type="entry name" value="SUBTILASE_ASP"/>
    <property type="match status" value="1"/>
</dbReference>
<dbReference type="Gene3D" id="3.40.50.200">
    <property type="entry name" value="Peptidase S8/S53 domain"/>
    <property type="match status" value="1"/>
</dbReference>
<comment type="similarity">
    <text evidence="1 5">Belongs to the peptidase S8 family.</text>
</comment>
<dbReference type="InterPro" id="IPR050131">
    <property type="entry name" value="Peptidase_S8_subtilisin-like"/>
</dbReference>
<evidence type="ECO:0000256" key="3">
    <source>
        <dbReference type="ARBA" id="ARBA00022801"/>
    </source>
</evidence>
<keyword evidence="4 5" id="KW-0720">Serine protease</keyword>
<dbReference type="InterPro" id="IPR015500">
    <property type="entry name" value="Peptidase_S8_subtilisin-rel"/>
</dbReference>
<reference evidence="10 11" key="1">
    <citation type="submission" date="2016-10" db="EMBL/GenBank/DDBJ databases">
        <authorList>
            <person name="de Groot N.N."/>
        </authorList>
    </citation>
    <scope>NUCLEOTIDE SEQUENCE [LARGE SCALE GENOMIC DNA]</scope>
    <source>
        <strain evidence="10 11">DSM 43941</strain>
    </source>
</reference>
<feature type="signal peptide" evidence="8">
    <location>
        <begin position="1"/>
        <end position="29"/>
    </location>
</feature>
<feature type="transmembrane region" description="Helical" evidence="7">
    <location>
        <begin position="350"/>
        <end position="373"/>
    </location>
</feature>
<dbReference type="PRINTS" id="PR00723">
    <property type="entry name" value="SUBTILISIN"/>
</dbReference>
<feature type="compositionally biased region" description="Low complexity" evidence="6">
    <location>
        <begin position="314"/>
        <end position="343"/>
    </location>
</feature>
<proteinExistence type="inferred from homology"/>
<gene>
    <name evidence="10" type="ORF">SAMN04489716_7632</name>
</gene>
<dbReference type="STRING" id="113562.SAMN04489716_7632"/>
<evidence type="ECO:0000256" key="8">
    <source>
        <dbReference type="SAM" id="SignalP"/>
    </source>
</evidence>
<dbReference type="PANTHER" id="PTHR43806">
    <property type="entry name" value="PEPTIDASE S8"/>
    <property type="match status" value="1"/>
</dbReference>
<keyword evidence="11" id="KW-1185">Reference proteome</keyword>
<name>A0A1H2D174_9ACTN</name>
<feature type="active site" description="Charge relay system" evidence="5">
    <location>
        <position position="96"/>
    </location>
</feature>
<dbReference type="PANTHER" id="PTHR43806:SF11">
    <property type="entry name" value="CEREVISIN-RELATED"/>
    <property type="match status" value="1"/>
</dbReference>
<protein>
    <submittedName>
        <fullName evidence="10">Type VII secretion-associated serine protease mycosin</fullName>
    </submittedName>
</protein>
<dbReference type="InterPro" id="IPR023827">
    <property type="entry name" value="Peptidase_S8_Asp-AS"/>
</dbReference>
<dbReference type="OrthoDB" id="5240330at2"/>
<organism evidence="10 11">
    <name type="scientific">Actinoplanes derwentensis</name>
    <dbReference type="NCBI Taxonomy" id="113562"/>
    <lineage>
        <taxon>Bacteria</taxon>
        <taxon>Bacillati</taxon>
        <taxon>Actinomycetota</taxon>
        <taxon>Actinomycetes</taxon>
        <taxon>Micromonosporales</taxon>
        <taxon>Micromonosporaceae</taxon>
        <taxon>Actinoplanes</taxon>
    </lineage>
</organism>
<evidence type="ECO:0000256" key="2">
    <source>
        <dbReference type="ARBA" id="ARBA00022670"/>
    </source>
</evidence>
<dbReference type="Pfam" id="PF00082">
    <property type="entry name" value="Peptidase_S8"/>
    <property type="match status" value="1"/>
</dbReference>
<feature type="domain" description="Peptidase S8/S53" evidence="9">
    <location>
        <begin position="53"/>
        <end position="297"/>
    </location>
</feature>
<evidence type="ECO:0000256" key="7">
    <source>
        <dbReference type="SAM" id="Phobius"/>
    </source>
</evidence>
<dbReference type="Proteomes" id="UP000198688">
    <property type="component" value="Chromosome I"/>
</dbReference>
<evidence type="ECO:0000256" key="1">
    <source>
        <dbReference type="ARBA" id="ARBA00011073"/>
    </source>
</evidence>
<evidence type="ECO:0000256" key="4">
    <source>
        <dbReference type="ARBA" id="ARBA00022825"/>
    </source>
</evidence>
<keyword evidence="7" id="KW-0472">Membrane</keyword>
<feature type="region of interest" description="Disordered" evidence="6">
    <location>
        <begin position="310"/>
        <end position="343"/>
    </location>
</feature>
<evidence type="ECO:0000259" key="9">
    <source>
        <dbReference type="Pfam" id="PF00082"/>
    </source>
</evidence>
<dbReference type="InterPro" id="IPR000209">
    <property type="entry name" value="Peptidase_S8/S53_dom"/>
</dbReference>
<evidence type="ECO:0000256" key="6">
    <source>
        <dbReference type="SAM" id="MobiDB-lite"/>
    </source>
</evidence>
<sequence>MRSHNKAAILASTAAIIVTVIAPALPAKADQVRDSQWFVSYLKLEEAHKISQGAGVSIAVVDTGVSAHRDLTRNLKKGTDFGPDGDGTGQVDSVGHGTRMAGLIAGHGHGSGNGVIGIAPRASIVPVKASGKIGNGPYFPASIEWAAKSGAGVINVSADVGRSRDLSAAITAAVKEDSVVVAASGNTSDDLSIAHPAALPEVLAVGAIDRNGKVAKFSVTDPKVGICAPGVDMVTTDLNNKYSKSQGTSQAAAIVSGAAALVRAKFPGLSAPEVVHRLTATADDNGPPGKDDECGYGVLNIVKALTADAPPLTPSGSGSASVPSGSGSAPAGGAPASAGSAAPGPESSGIGVAAVAGIGGAVAVLVGLLAFVAMRRRRVSS</sequence>
<feature type="active site" description="Charge relay system" evidence="5">
    <location>
        <position position="249"/>
    </location>
</feature>
<dbReference type="PROSITE" id="PS51892">
    <property type="entry name" value="SUBTILASE"/>
    <property type="match status" value="1"/>
</dbReference>
<keyword evidence="2 5" id="KW-0645">Protease</keyword>
<keyword evidence="7" id="KW-1133">Transmembrane helix</keyword>
<dbReference type="AlphaFoldDB" id="A0A1H2D174"/>
<evidence type="ECO:0000313" key="11">
    <source>
        <dbReference type="Proteomes" id="UP000198688"/>
    </source>
</evidence>
<evidence type="ECO:0000256" key="5">
    <source>
        <dbReference type="PROSITE-ProRule" id="PRU01240"/>
    </source>
</evidence>